<dbReference type="GO" id="GO:0016887">
    <property type="term" value="F:ATP hydrolysis activity"/>
    <property type="evidence" value="ECO:0007669"/>
    <property type="project" value="InterPro"/>
</dbReference>
<evidence type="ECO:0000256" key="2">
    <source>
        <dbReference type="ARBA" id="ARBA00022448"/>
    </source>
</evidence>
<evidence type="ECO:0000256" key="9">
    <source>
        <dbReference type="ARBA" id="ARBA00023136"/>
    </source>
</evidence>
<keyword evidence="9" id="KW-0472">Membrane</keyword>
<proteinExistence type="predicted"/>
<dbReference type="AlphaFoldDB" id="A0A174AH76"/>
<evidence type="ECO:0000313" key="12">
    <source>
        <dbReference type="Proteomes" id="UP000095544"/>
    </source>
</evidence>
<sequence>MAEQEMAVEMRNISKYFNGICALHDVNLQIKKGTIHALLGENGAGKSTLMKILCGIIKKEQGSVYLFGKEMNIRSVIEAQDHKLAIVPQELALVDYFTVAENIYLGREQVKGPGLVSRSKMFEEAETILKELKIHLDPRTSAGKLSVSDKQMLVIAKVLSLDAEVIIMDEPTARLGVKEIKEFLEYMKYLRSIGKTIIYISHKLEEIFEICDEITVLRDGQAIGTHRTADITVDQLIKEMVNRSSESLDIKKNLKEFGEEILKVEGLSCERMVADVHFSLKKGEILGFYGLVGSGRTEMIRAVLGIDPMKSGEVTYKGNRVRFKNIRESMAAGLVLIPEERRKQGLVMNLSIRQNASLTKLKRFSKAGFMNKSKEVESAEKLREELQLSCPGIESPAGALSGGNQQKVVLAKFVDMPVDIFIFDEPTRGIDVGAKSEIYTLIEKISERGASVIIISSEIPELQSICDRVAVMREGRVTGVLGSEEFQDAETILKYSIGG</sequence>
<keyword evidence="7 11" id="KW-0067">ATP-binding</keyword>
<dbReference type="Pfam" id="PF00005">
    <property type="entry name" value="ABC_tran"/>
    <property type="match status" value="2"/>
</dbReference>
<keyword evidence="11" id="KW-0378">Hydrolase</keyword>
<reference evidence="11 12" key="1">
    <citation type="submission" date="2015-09" db="EMBL/GenBank/DDBJ databases">
        <authorList>
            <consortium name="Pathogen Informatics"/>
        </authorList>
    </citation>
    <scope>NUCLEOTIDE SEQUENCE [LARGE SCALE GENOMIC DNA]</scope>
    <source>
        <strain evidence="11 12">2789STDY5834876</strain>
    </source>
</reference>
<dbReference type="PROSITE" id="PS50893">
    <property type="entry name" value="ABC_TRANSPORTER_2"/>
    <property type="match status" value="2"/>
</dbReference>
<evidence type="ECO:0000256" key="8">
    <source>
        <dbReference type="ARBA" id="ARBA00022967"/>
    </source>
</evidence>
<keyword evidence="2" id="KW-0813">Transport</keyword>
<dbReference type="STRING" id="39482.ERS852491_00705"/>
<dbReference type="GO" id="GO:0005886">
    <property type="term" value="C:plasma membrane"/>
    <property type="evidence" value="ECO:0007669"/>
    <property type="project" value="UniProtKB-SubCell"/>
</dbReference>
<keyword evidence="5" id="KW-0677">Repeat</keyword>
<evidence type="ECO:0000313" key="11">
    <source>
        <dbReference type="EMBL" id="CUN86875.1"/>
    </source>
</evidence>
<feature type="domain" description="ABC transporter" evidence="10">
    <location>
        <begin position="256"/>
        <end position="499"/>
    </location>
</feature>
<protein>
    <submittedName>
        <fullName evidence="11">Galactose/methyl galactoside import ATP-binding protein MglA</fullName>
        <ecNumber evidence="11">3.6.3.17</ecNumber>
    </submittedName>
</protein>
<evidence type="ECO:0000256" key="5">
    <source>
        <dbReference type="ARBA" id="ARBA00022737"/>
    </source>
</evidence>
<accession>A0A174AH76</accession>
<keyword evidence="8" id="KW-1278">Translocase</keyword>
<keyword evidence="6" id="KW-0547">Nucleotide-binding</keyword>
<evidence type="ECO:0000256" key="1">
    <source>
        <dbReference type="ARBA" id="ARBA00004202"/>
    </source>
</evidence>
<dbReference type="InterPro" id="IPR003593">
    <property type="entry name" value="AAA+_ATPase"/>
</dbReference>
<evidence type="ECO:0000256" key="3">
    <source>
        <dbReference type="ARBA" id="ARBA00022475"/>
    </source>
</evidence>
<dbReference type="InterPro" id="IPR027417">
    <property type="entry name" value="P-loop_NTPase"/>
</dbReference>
<dbReference type="PANTHER" id="PTHR43790">
    <property type="entry name" value="CARBOHYDRATE TRANSPORT ATP-BINDING PROTEIN MG119-RELATED"/>
    <property type="match status" value="1"/>
</dbReference>
<feature type="domain" description="ABC transporter" evidence="10">
    <location>
        <begin position="8"/>
        <end position="244"/>
    </location>
</feature>
<dbReference type="PROSITE" id="PS00211">
    <property type="entry name" value="ABC_TRANSPORTER_1"/>
    <property type="match status" value="1"/>
</dbReference>
<evidence type="ECO:0000256" key="7">
    <source>
        <dbReference type="ARBA" id="ARBA00022840"/>
    </source>
</evidence>
<dbReference type="CDD" id="cd03216">
    <property type="entry name" value="ABC_Carb_Monos_I"/>
    <property type="match status" value="1"/>
</dbReference>
<evidence type="ECO:0000259" key="10">
    <source>
        <dbReference type="PROSITE" id="PS50893"/>
    </source>
</evidence>
<name>A0A174AH76_9FIRM</name>
<dbReference type="RefSeq" id="WP_055151122.1">
    <property type="nucleotide sequence ID" value="NZ_CYZU01000004.1"/>
</dbReference>
<dbReference type="OrthoDB" id="9806726at2"/>
<evidence type="ECO:0000256" key="6">
    <source>
        <dbReference type="ARBA" id="ARBA00022741"/>
    </source>
</evidence>
<dbReference type="SMART" id="SM00382">
    <property type="entry name" value="AAA"/>
    <property type="match status" value="2"/>
</dbReference>
<dbReference type="GO" id="GO:0005524">
    <property type="term" value="F:ATP binding"/>
    <property type="evidence" value="ECO:0007669"/>
    <property type="project" value="UniProtKB-KW"/>
</dbReference>
<dbReference type="EC" id="3.6.3.17" evidence="11"/>
<evidence type="ECO:0000256" key="4">
    <source>
        <dbReference type="ARBA" id="ARBA00022597"/>
    </source>
</evidence>
<dbReference type="EMBL" id="CYZU01000004">
    <property type="protein sequence ID" value="CUN86875.1"/>
    <property type="molecule type" value="Genomic_DNA"/>
</dbReference>
<comment type="subcellular location">
    <subcellularLocation>
        <location evidence="1">Cell membrane</location>
        <topology evidence="1">Peripheral membrane protein</topology>
    </subcellularLocation>
</comment>
<dbReference type="Proteomes" id="UP000095544">
    <property type="component" value="Unassembled WGS sequence"/>
</dbReference>
<gene>
    <name evidence="11" type="primary">mglA_4</name>
    <name evidence="11" type="ORF">ERS852491_00705</name>
</gene>
<dbReference type="Gene3D" id="3.40.50.300">
    <property type="entry name" value="P-loop containing nucleotide triphosphate hydrolases"/>
    <property type="match status" value="2"/>
</dbReference>
<dbReference type="FunFam" id="3.40.50.300:FF:000127">
    <property type="entry name" value="Ribose import ATP-binding protein RbsA"/>
    <property type="match status" value="1"/>
</dbReference>
<dbReference type="InterPro" id="IPR050107">
    <property type="entry name" value="ABC_carbohydrate_import_ATPase"/>
</dbReference>
<dbReference type="InterPro" id="IPR003439">
    <property type="entry name" value="ABC_transporter-like_ATP-bd"/>
</dbReference>
<dbReference type="PANTHER" id="PTHR43790:SF3">
    <property type="entry name" value="D-ALLOSE IMPORT ATP-BINDING PROTEIN ALSA-RELATED"/>
    <property type="match status" value="1"/>
</dbReference>
<keyword evidence="4" id="KW-0762">Sugar transport</keyword>
<dbReference type="SUPFAM" id="SSF52540">
    <property type="entry name" value="P-loop containing nucleoside triphosphate hydrolases"/>
    <property type="match status" value="2"/>
</dbReference>
<dbReference type="InterPro" id="IPR017871">
    <property type="entry name" value="ABC_transporter-like_CS"/>
</dbReference>
<dbReference type="CDD" id="cd03215">
    <property type="entry name" value="ABC_Carb_Monos_II"/>
    <property type="match status" value="1"/>
</dbReference>
<organism evidence="11 12">
    <name type="scientific">Faecalicatena contorta</name>
    <dbReference type="NCBI Taxonomy" id="39482"/>
    <lineage>
        <taxon>Bacteria</taxon>
        <taxon>Bacillati</taxon>
        <taxon>Bacillota</taxon>
        <taxon>Clostridia</taxon>
        <taxon>Lachnospirales</taxon>
        <taxon>Lachnospiraceae</taxon>
        <taxon>Faecalicatena</taxon>
    </lineage>
</organism>
<keyword evidence="3" id="KW-1003">Cell membrane</keyword>